<dbReference type="Gene3D" id="1.10.287.950">
    <property type="entry name" value="Methyl-accepting chemotaxis protein"/>
    <property type="match status" value="1"/>
</dbReference>
<evidence type="ECO:0000313" key="3">
    <source>
        <dbReference type="EMBL" id="MDW9207689.1"/>
    </source>
</evidence>
<dbReference type="EMBL" id="JAWQCK010000003">
    <property type="protein sequence ID" value="MDW9207713.1"/>
    <property type="molecule type" value="Genomic_DNA"/>
</dbReference>
<feature type="compositionally biased region" description="Basic and acidic residues" evidence="1">
    <location>
        <begin position="334"/>
        <end position="460"/>
    </location>
</feature>
<accession>A0ABD5HS24</accession>
<dbReference type="RefSeq" id="WP_000731737.1">
    <property type="nucleotide sequence ID" value="NZ_JAWQCK010000003.1"/>
</dbReference>
<feature type="compositionally biased region" description="Polar residues" evidence="1">
    <location>
        <begin position="223"/>
        <end position="236"/>
    </location>
</feature>
<evidence type="ECO:0000313" key="4">
    <source>
        <dbReference type="EMBL" id="MDW9207713.1"/>
    </source>
</evidence>
<dbReference type="Proteomes" id="UP001272716">
    <property type="component" value="Unassembled WGS sequence"/>
</dbReference>
<reference evidence="3 5" key="1">
    <citation type="submission" date="2023-10" db="EMBL/GenBank/DDBJ databases">
        <title>Draft Genome Sequence of Bacillus thuringiensis serovar. toumanoffi 4059: Identification of a Novel Cry Protein Candidate.</title>
        <authorList>
            <person name="Murdoch R.W."/>
            <person name="Gemler B."/>
            <person name="Heater B.S."/>
        </authorList>
    </citation>
    <scope>NUCLEOTIDE SEQUENCE [LARGE SCALE GENOMIC DNA]</scope>
    <source>
        <strain evidence="3 5">4059</strain>
    </source>
</reference>
<dbReference type="SUPFAM" id="SSF58104">
    <property type="entry name" value="Methyl-accepting chemotaxis protein (MCP) signaling domain"/>
    <property type="match status" value="1"/>
</dbReference>
<dbReference type="EMBL" id="JAWQCK010000003">
    <property type="protein sequence ID" value="MDW9207689.1"/>
    <property type="molecule type" value="Genomic_DNA"/>
</dbReference>
<feature type="chain" id="PRO_5044726337" evidence="2">
    <location>
        <begin position="24"/>
        <end position="475"/>
    </location>
</feature>
<proteinExistence type="predicted"/>
<feature type="region of interest" description="Disordered" evidence="1">
    <location>
        <begin position="223"/>
        <end position="244"/>
    </location>
</feature>
<name>A0ABD5HS24_BACTU</name>
<feature type="signal peptide" evidence="2">
    <location>
        <begin position="1"/>
        <end position="23"/>
    </location>
</feature>
<feature type="compositionally biased region" description="Basic and acidic residues" evidence="1">
    <location>
        <begin position="286"/>
        <end position="319"/>
    </location>
</feature>
<feature type="region of interest" description="Disordered" evidence="1">
    <location>
        <begin position="153"/>
        <end position="202"/>
    </location>
</feature>
<feature type="region of interest" description="Disordered" evidence="1">
    <location>
        <begin position="275"/>
        <end position="461"/>
    </location>
</feature>
<gene>
    <name evidence="3" type="ORF">BTTOUR_02515</name>
    <name evidence="4" type="ORF">BTTOUR_02635</name>
</gene>
<sequence length="475" mass="53712">MKKLAIIFLCAFCIVSHTIPVFADSPSFQLVGSKNVTIENNGMVNGKYNLIIRVNDMKDVYSFQLSELMLVNDCSFHVGKSKWTRPEQEKNEFPINWDSNGTYAFYIFHNGKVLGYARFKLKGFKENGGGGGETVYWGKGAKYYDLPEIEKPNPEDYADYDNKNDGVCTNEKIPDDKPQGSGDIDESKDNNKPPVEGGGGSDKAVKEALEKIVNAVNEISKNTGETAKNTGETAKNTGEIAKNTGEIKKNTDEIAKNTKEIADAVKDIRDNLKIPDDMDLSIKPVLPEDIKPDKPKQPDKPFEDKQEHFKEGEQEKPPDKLPVAPEPAECWGDVCKDKDNQKEEDMKKEKDMDKEEPMKPDKPMEKEDMKPDKPMTPDKPLEKEDMKPDKPMTPDKPLEKEDMKPDKPMTPDKPLEKENMKPDKPMTPDKPMDREGEMKKDNDMKQDKPMTPWEEMKPSDEGSELCWHVVNGKCG</sequence>
<protein>
    <submittedName>
        <fullName evidence="3">Uncharacterized protein</fullName>
    </submittedName>
</protein>
<evidence type="ECO:0000256" key="2">
    <source>
        <dbReference type="SAM" id="SignalP"/>
    </source>
</evidence>
<evidence type="ECO:0000313" key="5">
    <source>
        <dbReference type="Proteomes" id="UP001272716"/>
    </source>
</evidence>
<comment type="caution">
    <text evidence="3">The sequence shown here is derived from an EMBL/GenBank/DDBJ whole genome shotgun (WGS) entry which is preliminary data.</text>
</comment>
<feature type="compositionally biased region" description="Basic and acidic residues" evidence="1">
    <location>
        <begin position="153"/>
        <end position="164"/>
    </location>
</feature>
<keyword evidence="2" id="KW-0732">Signal</keyword>
<organism evidence="3 5">
    <name type="scientific">Bacillus thuringiensis serovar toumanoffi</name>
    <dbReference type="NCBI Taxonomy" id="180862"/>
    <lineage>
        <taxon>Bacteria</taxon>
        <taxon>Bacillati</taxon>
        <taxon>Bacillota</taxon>
        <taxon>Bacilli</taxon>
        <taxon>Bacillales</taxon>
        <taxon>Bacillaceae</taxon>
        <taxon>Bacillus</taxon>
        <taxon>Bacillus cereus group</taxon>
    </lineage>
</organism>
<evidence type="ECO:0000256" key="1">
    <source>
        <dbReference type="SAM" id="MobiDB-lite"/>
    </source>
</evidence>
<dbReference type="AlphaFoldDB" id="A0ABD5HS24"/>